<dbReference type="CDD" id="cd00056">
    <property type="entry name" value="ENDO3c"/>
    <property type="match status" value="1"/>
</dbReference>
<keyword evidence="7" id="KW-1185">Reference proteome</keyword>
<dbReference type="GO" id="GO:0043916">
    <property type="term" value="F:DNA-7-methylguanine glycosylase activity"/>
    <property type="evidence" value="ECO:0007669"/>
    <property type="project" value="TreeGrafter"/>
</dbReference>
<evidence type="ECO:0000256" key="1">
    <source>
        <dbReference type="ARBA" id="ARBA00000086"/>
    </source>
</evidence>
<dbReference type="SUPFAM" id="SSF48150">
    <property type="entry name" value="DNA-glycosylase"/>
    <property type="match status" value="1"/>
</dbReference>
<dbReference type="GO" id="GO:0032131">
    <property type="term" value="F:alkylated DNA binding"/>
    <property type="evidence" value="ECO:0007669"/>
    <property type="project" value="TreeGrafter"/>
</dbReference>
<sequence>MQLRSQQDLDHSMERLLSLDDRLQNVRDACLPGPIALRQREKGLAGLLAIVLAQQVSVASARAIWGRFSEAFPDCDVDVIAGTSDEDLRALSLSRPKVRTVRAICTALQDGFDLAALVEMPGDEAHARLCSLHGVGPWTADIYLLFCLGHRDIFPAGDLALQVAVGKGLGLADKPDAKSVARIASDRWTPERSAAAHLFWAYYHALKAGRDGVL</sequence>
<dbReference type="GO" id="GO:0006285">
    <property type="term" value="P:base-excision repair, AP site formation"/>
    <property type="evidence" value="ECO:0007669"/>
    <property type="project" value="TreeGrafter"/>
</dbReference>
<evidence type="ECO:0000313" key="7">
    <source>
        <dbReference type="Proteomes" id="UP000219439"/>
    </source>
</evidence>
<name>A0A285PN40_9HYPH</name>
<accession>A0A285PN40</accession>
<dbReference type="Pfam" id="PF00730">
    <property type="entry name" value="HhH-GPD"/>
    <property type="match status" value="1"/>
</dbReference>
<dbReference type="GO" id="GO:0032993">
    <property type="term" value="C:protein-DNA complex"/>
    <property type="evidence" value="ECO:0007669"/>
    <property type="project" value="TreeGrafter"/>
</dbReference>
<evidence type="ECO:0000259" key="5">
    <source>
        <dbReference type="SMART" id="SM00478"/>
    </source>
</evidence>
<evidence type="ECO:0000256" key="2">
    <source>
        <dbReference type="ARBA" id="ARBA00012000"/>
    </source>
</evidence>
<protein>
    <recommendedName>
        <fullName evidence="2">DNA-3-methyladenine glycosylase II</fullName>
        <ecNumber evidence="2">3.2.2.21</ecNumber>
    </recommendedName>
</protein>
<dbReference type="Gene3D" id="1.10.340.30">
    <property type="entry name" value="Hypothetical protein, domain 2"/>
    <property type="match status" value="1"/>
</dbReference>
<dbReference type="InterPro" id="IPR011257">
    <property type="entry name" value="DNA_glycosylase"/>
</dbReference>
<dbReference type="GO" id="GO:0006307">
    <property type="term" value="P:DNA alkylation repair"/>
    <property type="evidence" value="ECO:0007669"/>
    <property type="project" value="TreeGrafter"/>
</dbReference>
<dbReference type="RefSeq" id="WP_170956229.1">
    <property type="nucleotide sequence ID" value="NZ_OBEL01000009.1"/>
</dbReference>
<reference evidence="6 7" key="1">
    <citation type="submission" date="2017-09" db="EMBL/GenBank/DDBJ databases">
        <authorList>
            <person name="Ehlers B."/>
            <person name="Leendertz F.H."/>
        </authorList>
    </citation>
    <scope>NUCLEOTIDE SEQUENCE [LARGE SCALE GENOMIC DNA]</scope>
    <source>
        <strain evidence="6 7">DSM 18289</strain>
    </source>
</reference>
<dbReference type="AlphaFoldDB" id="A0A285PN40"/>
<dbReference type="EC" id="3.2.2.21" evidence="2"/>
<dbReference type="Proteomes" id="UP000219439">
    <property type="component" value="Unassembled WGS sequence"/>
</dbReference>
<proteinExistence type="predicted"/>
<organism evidence="6 7">
    <name type="scientific">Cohaesibacter gelatinilyticus</name>
    <dbReference type="NCBI Taxonomy" id="372072"/>
    <lineage>
        <taxon>Bacteria</taxon>
        <taxon>Pseudomonadati</taxon>
        <taxon>Pseudomonadota</taxon>
        <taxon>Alphaproteobacteria</taxon>
        <taxon>Hyphomicrobiales</taxon>
        <taxon>Cohaesibacteraceae</taxon>
    </lineage>
</organism>
<dbReference type="PANTHER" id="PTHR43003:SF13">
    <property type="entry name" value="DNA-3-METHYLADENINE GLYCOSYLASE 2"/>
    <property type="match status" value="1"/>
</dbReference>
<dbReference type="InterPro" id="IPR003265">
    <property type="entry name" value="HhH-GPD_domain"/>
</dbReference>
<evidence type="ECO:0000256" key="3">
    <source>
        <dbReference type="ARBA" id="ARBA00022763"/>
    </source>
</evidence>
<dbReference type="GO" id="GO:0005737">
    <property type="term" value="C:cytoplasm"/>
    <property type="evidence" value="ECO:0007669"/>
    <property type="project" value="TreeGrafter"/>
</dbReference>
<comment type="catalytic activity">
    <reaction evidence="1">
        <text>Hydrolysis of alkylated DNA, releasing 3-methyladenine, 3-methylguanine, 7-methylguanine and 7-methyladenine.</text>
        <dbReference type="EC" id="3.2.2.21"/>
    </reaction>
</comment>
<dbReference type="Gene3D" id="1.10.1670.40">
    <property type="match status" value="1"/>
</dbReference>
<evidence type="ECO:0000256" key="4">
    <source>
        <dbReference type="ARBA" id="ARBA00023204"/>
    </source>
</evidence>
<dbReference type="EMBL" id="OBEL01000009">
    <property type="protein sequence ID" value="SNZ21546.1"/>
    <property type="molecule type" value="Genomic_DNA"/>
</dbReference>
<keyword evidence="3" id="KW-0227">DNA damage</keyword>
<evidence type="ECO:0000313" key="6">
    <source>
        <dbReference type="EMBL" id="SNZ21546.1"/>
    </source>
</evidence>
<feature type="domain" description="HhH-GPD" evidence="5">
    <location>
        <begin position="52"/>
        <end position="207"/>
    </location>
</feature>
<dbReference type="PANTHER" id="PTHR43003">
    <property type="entry name" value="DNA-3-METHYLADENINE GLYCOSYLASE"/>
    <property type="match status" value="1"/>
</dbReference>
<gene>
    <name evidence="6" type="ORF">SAMN06265368_4669</name>
</gene>
<dbReference type="InterPro" id="IPR051912">
    <property type="entry name" value="Alkylbase_DNA_Glycosylase/TA"/>
</dbReference>
<keyword evidence="4" id="KW-0234">DNA repair</keyword>
<dbReference type="GO" id="GO:0008725">
    <property type="term" value="F:DNA-3-methyladenine glycosylase activity"/>
    <property type="evidence" value="ECO:0007669"/>
    <property type="project" value="TreeGrafter"/>
</dbReference>
<dbReference type="SMART" id="SM00478">
    <property type="entry name" value="ENDO3c"/>
    <property type="match status" value="1"/>
</dbReference>